<evidence type="ECO:0000313" key="9">
    <source>
        <dbReference type="Proteomes" id="UP001356170"/>
    </source>
</evidence>
<protein>
    <submittedName>
        <fullName evidence="8">Class I SAM-dependent methyltransferase</fullName>
        <ecNumber evidence="8">2.1.1.172</ecNumber>
        <ecNumber evidence="8">2.1.1.174</ecNumber>
    </submittedName>
</protein>
<dbReference type="GO" id="GO:0052916">
    <property type="term" value="F:23S rRNA (guanine(1835)-N(2))-methyltransferase activity"/>
    <property type="evidence" value="ECO:0007669"/>
    <property type="project" value="UniProtKB-EC"/>
</dbReference>
<keyword evidence="9" id="KW-1185">Reference proteome</keyword>
<evidence type="ECO:0000256" key="4">
    <source>
        <dbReference type="ARBA" id="ARBA00022679"/>
    </source>
</evidence>
<dbReference type="SUPFAM" id="SSF53335">
    <property type="entry name" value="S-adenosyl-L-methionine-dependent methyltransferases"/>
    <property type="match status" value="2"/>
</dbReference>
<dbReference type="EMBL" id="JAZHBO010000001">
    <property type="protein sequence ID" value="MEF2154871.1"/>
    <property type="molecule type" value="Genomic_DNA"/>
</dbReference>
<feature type="domain" description="Methyltransferase small" evidence="6">
    <location>
        <begin position="176"/>
        <end position="341"/>
    </location>
</feature>
<evidence type="ECO:0000313" key="8">
    <source>
        <dbReference type="EMBL" id="MEF2154871.1"/>
    </source>
</evidence>
<dbReference type="EC" id="2.1.1.172" evidence="8"/>
<dbReference type="EC" id="2.1.1.174" evidence="8"/>
<dbReference type="InterPro" id="IPR002052">
    <property type="entry name" value="DNA_methylase_N6_adenine_CS"/>
</dbReference>
<evidence type="ECO:0000259" key="6">
    <source>
        <dbReference type="Pfam" id="PF05175"/>
    </source>
</evidence>
<proteinExistence type="predicted"/>
<dbReference type="InterPro" id="IPR046977">
    <property type="entry name" value="RsmC/RlmG"/>
</dbReference>
<dbReference type="Gene3D" id="3.40.50.150">
    <property type="entry name" value="Vaccinia Virus protein VP39"/>
    <property type="match status" value="2"/>
</dbReference>
<evidence type="ECO:0000256" key="2">
    <source>
        <dbReference type="ARBA" id="ARBA00022552"/>
    </source>
</evidence>
<dbReference type="Pfam" id="PF05175">
    <property type="entry name" value="MTS"/>
    <property type="match status" value="1"/>
</dbReference>
<keyword evidence="3 8" id="KW-0489">Methyltransferase</keyword>
<evidence type="ECO:0000256" key="5">
    <source>
        <dbReference type="ARBA" id="ARBA00022691"/>
    </source>
</evidence>
<dbReference type="InterPro" id="IPR013675">
    <property type="entry name" value="Mtase_sm_N"/>
</dbReference>
<evidence type="ECO:0000256" key="1">
    <source>
        <dbReference type="ARBA" id="ARBA00022490"/>
    </source>
</evidence>
<organism evidence="8 9">
    <name type="scientific">Aquilutibacter rugosus</name>
    <dbReference type="NCBI Taxonomy" id="3115820"/>
    <lineage>
        <taxon>Bacteria</taxon>
        <taxon>Pseudomonadati</taxon>
        <taxon>Pseudomonadota</taxon>
        <taxon>Gammaproteobacteria</taxon>
        <taxon>Lysobacterales</taxon>
        <taxon>Lysobacteraceae</taxon>
        <taxon>Aquilutibacter</taxon>
    </lineage>
</organism>
<dbReference type="PROSITE" id="PS00092">
    <property type="entry name" value="N6_MTASE"/>
    <property type="match status" value="1"/>
</dbReference>
<keyword evidence="5" id="KW-0949">S-adenosyl-L-methionine</keyword>
<sequence>MSDAPLETLLRPFDQGLLPLPTATQRVLVLRARRHRLWRHLPAEALTLTQPFKPAADELQADGWQVADEQQALQDGPWDLILLLPPRGREEARALMARAVSALAPQGRLIVSVANNEGAKSVQTDLERLLGSVASDTKNKCRVLWTPPRERLNLDAETAAAWSAQSELRTQTQTGLWTRPGVFSWQHADPASNLLVAHLPTDLRGHAADLGAGTGHLSIALLQANPGIVSLDAYEAQQQALEPLQRNLQRLQRDTHIHWHDVESGLPSRYDVIVMNPPFHAISRDGRTDIGLRFIEVAAGALKPRGRLLMVANRHLPYEESIRRLFPRVAVLAEDQGFKVLHAWRE</sequence>
<name>A0ABU7UWC5_9GAMM</name>
<dbReference type="Pfam" id="PF08468">
    <property type="entry name" value="MTS_N"/>
    <property type="match status" value="1"/>
</dbReference>
<comment type="caution">
    <text evidence="8">The sequence shown here is derived from an EMBL/GenBank/DDBJ whole genome shotgun (WGS) entry which is preliminary data.</text>
</comment>
<feature type="domain" description="Methyltransferase small N-terminal" evidence="7">
    <location>
        <begin position="25"/>
        <end position="146"/>
    </location>
</feature>
<dbReference type="InterPro" id="IPR029063">
    <property type="entry name" value="SAM-dependent_MTases_sf"/>
</dbReference>
<dbReference type="GO" id="GO:0052914">
    <property type="term" value="F:16S rRNA (guanine(1207)-N(2))-methyltransferase activity"/>
    <property type="evidence" value="ECO:0007669"/>
    <property type="project" value="UniProtKB-EC"/>
</dbReference>
<evidence type="ECO:0000256" key="3">
    <source>
        <dbReference type="ARBA" id="ARBA00022603"/>
    </source>
</evidence>
<dbReference type="PANTHER" id="PTHR47816:SF4">
    <property type="entry name" value="RIBOSOMAL RNA SMALL SUBUNIT METHYLTRANSFERASE C"/>
    <property type="match status" value="1"/>
</dbReference>
<keyword evidence="1" id="KW-0963">Cytoplasm</keyword>
<accession>A0ABU7UWC5</accession>
<keyword evidence="4 8" id="KW-0808">Transferase</keyword>
<dbReference type="PANTHER" id="PTHR47816">
    <property type="entry name" value="RIBOSOMAL RNA SMALL SUBUNIT METHYLTRANSFERASE C"/>
    <property type="match status" value="1"/>
</dbReference>
<reference evidence="8 9" key="1">
    <citation type="submission" date="2024-01" db="EMBL/GenBank/DDBJ databases">
        <title>Novel species of the genus Luteimonas isolated from rivers.</title>
        <authorList>
            <person name="Lu H."/>
        </authorList>
    </citation>
    <scope>NUCLEOTIDE SEQUENCE [LARGE SCALE GENOMIC DNA]</scope>
    <source>
        <strain evidence="8 9">FXH3W</strain>
    </source>
</reference>
<dbReference type="InterPro" id="IPR007848">
    <property type="entry name" value="Small_mtfrase_dom"/>
</dbReference>
<evidence type="ECO:0000259" key="7">
    <source>
        <dbReference type="Pfam" id="PF08468"/>
    </source>
</evidence>
<gene>
    <name evidence="8" type="ORF">V3390_01265</name>
</gene>
<dbReference type="CDD" id="cd02440">
    <property type="entry name" value="AdoMet_MTases"/>
    <property type="match status" value="1"/>
</dbReference>
<keyword evidence="2" id="KW-0698">rRNA processing</keyword>
<dbReference type="RefSeq" id="WP_331703020.1">
    <property type="nucleotide sequence ID" value="NZ_JAZHBO010000001.1"/>
</dbReference>
<dbReference type="Proteomes" id="UP001356170">
    <property type="component" value="Unassembled WGS sequence"/>
</dbReference>